<dbReference type="AlphaFoldDB" id="A0A317VAB7"/>
<sequence length="331" mass="36315">MQIALFGPTGQVGQSILHALLSTTPYQILQITSPRSNTSALSTAQTLPLEQQSRLNTKSIDLVTCTTDALIPLLTDIEIIISALNGPALHSQSKIQDAGAITGVRRFYPSEYGMHHVYQPAEQGDGKGCGWGYIHPTWMEKITATEKCLHHPAITSGSMTYTIIGSGDLYNQAKEETWCPWTNPTLPSYTIYIIGDPSAKINFTHTDDLAAFLIQTIQHPEVSENKELNFVSDTVSYNDIAALLEKYSGREVQKVVYPGSLVDEVLRDRGMVPREVKAEGGAFGDDFWVLVRGVQGLGRFVRPRGMVHNGLFPVVEGVRTVEGYFGGLFGK</sequence>
<proteinExistence type="predicted"/>
<keyword evidence="2" id="KW-0560">Oxidoreductase</keyword>
<dbReference type="OrthoDB" id="9974981at2759"/>
<gene>
    <name evidence="4" type="ORF">BO94DRAFT_590217</name>
</gene>
<dbReference type="RefSeq" id="XP_025462590.1">
    <property type="nucleotide sequence ID" value="XM_025616005.1"/>
</dbReference>
<dbReference type="STRING" id="1450535.A0A317VAB7"/>
<dbReference type="GO" id="GO:0016491">
    <property type="term" value="F:oxidoreductase activity"/>
    <property type="evidence" value="ECO:0007669"/>
    <property type="project" value="UniProtKB-KW"/>
</dbReference>
<evidence type="ECO:0000256" key="1">
    <source>
        <dbReference type="ARBA" id="ARBA00022857"/>
    </source>
</evidence>
<accession>A0A317VAB7</accession>
<name>A0A317VAB7_9EURO</name>
<dbReference type="SUPFAM" id="SSF51735">
    <property type="entry name" value="NAD(P)-binding Rossmann-fold domains"/>
    <property type="match status" value="1"/>
</dbReference>
<dbReference type="Gene3D" id="3.90.25.10">
    <property type="entry name" value="UDP-galactose 4-epimerase, domain 1"/>
    <property type="match status" value="1"/>
</dbReference>
<reference evidence="4 5" key="1">
    <citation type="submission" date="2016-12" db="EMBL/GenBank/DDBJ databases">
        <title>The genomes of Aspergillus section Nigri reveals drivers in fungal speciation.</title>
        <authorList>
            <consortium name="DOE Joint Genome Institute"/>
            <person name="Vesth T.C."/>
            <person name="Nybo J."/>
            <person name="Theobald S."/>
            <person name="Brandl J."/>
            <person name="Frisvad J.C."/>
            <person name="Nielsen K.F."/>
            <person name="Lyhne E.K."/>
            <person name="Kogle M.E."/>
            <person name="Kuo A."/>
            <person name="Riley R."/>
            <person name="Clum A."/>
            <person name="Nolan M."/>
            <person name="Lipzen A."/>
            <person name="Salamov A."/>
            <person name="Henrissat B."/>
            <person name="Wiebenga A."/>
            <person name="De Vries R.P."/>
            <person name="Grigoriev I.V."/>
            <person name="Mortensen U.H."/>
            <person name="Andersen M.R."/>
            <person name="Baker S.E."/>
        </authorList>
    </citation>
    <scope>NUCLEOTIDE SEQUENCE [LARGE SCALE GENOMIC DNA]</scope>
    <source>
        <strain evidence="4 5">CBS 115572</strain>
    </source>
</reference>
<dbReference type="PANTHER" id="PTHR47706">
    <property type="entry name" value="NMRA-LIKE FAMILY PROTEIN"/>
    <property type="match status" value="1"/>
</dbReference>
<dbReference type="GeneID" id="37118148"/>
<dbReference type="Proteomes" id="UP000246702">
    <property type="component" value="Unassembled WGS sequence"/>
</dbReference>
<organism evidence="4 5">
    <name type="scientific">Aspergillus sclerotioniger CBS 115572</name>
    <dbReference type="NCBI Taxonomy" id="1450535"/>
    <lineage>
        <taxon>Eukaryota</taxon>
        <taxon>Fungi</taxon>
        <taxon>Dikarya</taxon>
        <taxon>Ascomycota</taxon>
        <taxon>Pezizomycotina</taxon>
        <taxon>Eurotiomycetes</taxon>
        <taxon>Eurotiomycetidae</taxon>
        <taxon>Eurotiales</taxon>
        <taxon>Aspergillaceae</taxon>
        <taxon>Aspergillus</taxon>
        <taxon>Aspergillus subgen. Circumdati</taxon>
    </lineage>
</organism>
<comment type="caution">
    <text evidence="4">The sequence shown here is derived from an EMBL/GenBank/DDBJ whole genome shotgun (WGS) entry which is preliminary data.</text>
</comment>
<dbReference type="InterPro" id="IPR036291">
    <property type="entry name" value="NAD(P)-bd_dom_sf"/>
</dbReference>
<evidence type="ECO:0000259" key="3">
    <source>
        <dbReference type="Pfam" id="PF05368"/>
    </source>
</evidence>
<evidence type="ECO:0000313" key="5">
    <source>
        <dbReference type="Proteomes" id="UP000246702"/>
    </source>
</evidence>
<keyword evidence="1" id="KW-0521">NADP</keyword>
<protein>
    <submittedName>
        <fullName evidence="4">NAD(P)-binding protein</fullName>
    </submittedName>
</protein>
<dbReference type="InterPro" id="IPR051609">
    <property type="entry name" value="NmrA/Isoflavone_reductase-like"/>
</dbReference>
<dbReference type="Pfam" id="PF05368">
    <property type="entry name" value="NmrA"/>
    <property type="match status" value="1"/>
</dbReference>
<feature type="domain" description="NmrA-like" evidence="3">
    <location>
        <begin position="181"/>
        <end position="272"/>
    </location>
</feature>
<dbReference type="Gene3D" id="3.40.50.720">
    <property type="entry name" value="NAD(P)-binding Rossmann-like Domain"/>
    <property type="match status" value="1"/>
</dbReference>
<evidence type="ECO:0000313" key="4">
    <source>
        <dbReference type="EMBL" id="PWY70299.1"/>
    </source>
</evidence>
<keyword evidence="5" id="KW-1185">Reference proteome</keyword>
<evidence type="ECO:0000256" key="2">
    <source>
        <dbReference type="ARBA" id="ARBA00023002"/>
    </source>
</evidence>
<dbReference type="EMBL" id="MSFK01000039">
    <property type="protein sequence ID" value="PWY70299.1"/>
    <property type="molecule type" value="Genomic_DNA"/>
</dbReference>
<dbReference type="PANTHER" id="PTHR47706:SF9">
    <property type="entry name" value="NMRA-LIKE DOMAIN-CONTAINING PROTEIN-RELATED"/>
    <property type="match status" value="1"/>
</dbReference>
<dbReference type="InterPro" id="IPR008030">
    <property type="entry name" value="NmrA-like"/>
</dbReference>